<dbReference type="InterPro" id="IPR012337">
    <property type="entry name" value="RNaseH-like_sf"/>
</dbReference>
<sequence>MYRNRLVVPPTLREDILRRIHEGHQGVVKCRAFARTSVWWPNLSTEIEKLIGNCMTCEKTRIVPKEPLNPTPTPSYPWQRLGADLFEWKGRTYLLLVDYFSRWIEIALLNKTTTSSVIEHMKSIFAKFGIPEILISENGPQFASKEFAQFTE</sequence>
<accession>A0AAV4GE16</accession>
<evidence type="ECO:0000313" key="2">
    <source>
        <dbReference type="EMBL" id="GFR83268.1"/>
    </source>
</evidence>
<reference evidence="2 3" key="1">
    <citation type="journal article" date="2021" name="Elife">
        <title>Chloroplast acquisition without the gene transfer in kleptoplastic sea slugs, Plakobranchus ocellatus.</title>
        <authorList>
            <person name="Maeda T."/>
            <person name="Takahashi S."/>
            <person name="Yoshida T."/>
            <person name="Shimamura S."/>
            <person name="Takaki Y."/>
            <person name="Nagai Y."/>
            <person name="Toyoda A."/>
            <person name="Suzuki Y."/>
            <person name="Arimoto A."/>
            <person name="Ishii H."/>
            <person name="Satoh N."/>
            <person name="Nishiyama T."/>
            <person name="Hasebe M."/>
            <person name="Maruyama T."/>
            <person name="Minagawa J."/>
            <person name="Obokata J."/>
            <person name="Shigenobu S."/>
        </authorList>
    </citation>
    <scope>NUCLEOTIDE SEQUENCE [LARGE SCALE GENOMIC DNA]</scope>
</reference>
<protein>
    <submittedName>
        <fullName evidence="2">Pol polyprotein</fullName>
    </submittedName>
</protein>
<dbReference type="InterPro" id="IPR036397">
    <property type="entry name" value="RNaseH_sf"/>
</dbReference>
<dbReference type="InterPro" id="IPR041588">
    <property type="entry name" value="Integrase_H2C2"/>
</dbReference>
<proteinExistence type="predicted"/>
<keyword evidence="3" id="KW-1185">Reference proteome</keyword>
<dbReference type="InterPro" id="IPR001584">
    <property type="entry name" value="Integrase_cat-core"/>
</dbReference>
<evidence type="ECO:0000259" key="1">
    <source>
        <dbReference type="PROSITE" id="PS50994"/>
    </source>
</evidence>
<dbReference type="FunFam" id="1.10.340.70:FF:000004">
    <property type="entry name" value="Retrovirus-related Pol polyprotein from transposon 297-like Protein"/>
    <property type="match status" value="1"/>
</dbReference>
<evidence type="ECO:0000313" key="3">
    <source>
        <dbReference type="Proteomes" id="UP000762676"/>
    </source>
</evidence>
<dbReference type="Gene3D" id="3.30.420.10">
    <property type="entry name" value="Ribonuclease H-like superfamily/Ribonuclease H"/>
    <property type="match status" value="1"/>
</dbReference>
<dbReference type="Proteomes" id="UP000762676">
    <property type="component" value="Unassembled WGS sequence"/>
</dbReference>
<name>A0AAV4GE16_9GAST</name>
<dbReference type="Gene3D" id="1.10.340.70">
    <property type="match status" value="1"/>
</dbReference>
<feature type="domain" description="Integrase catalytic" evidence="1">
    <location>
        <begin position="73"/>
        <end position="152"/>
    </location>
</feature>
<dbReference type="Pfam" id="PF00665">
    <property type="entry name" value="rve"/>
    <property type="match status" value="1"/>
</dbReference>
<comment type="caution">
    <text evidence="2">The sequence shown here is derived from an EMBL/GenBank/DDBJ whole genome shotgun (WGS) entry which is preliminary data.</text>
</comment>
<dbReference type="InterPro" id="IPR050951">
    <property type="entry name" value="Retrovirus_Pol_polyprotein"/>
</dbReference>
<dbReference type="Pfam" id="PF17921">
    <property type="entry name" value="Integrase_H2C2"/>
    <property type="match status" value="1"/>
</dbReference>
<gene>
    <name evidence="2" type="ORF">ElyMa_000646100</name>
</gene>
<dbReference type="SUPFAM" id="SSF53098">
    <property type="entry name" value="Ribonuclease H-like"/>
    <property type="match status" value="1"/>
</dbReference>
<dbReference type="EMBL" id="BMAT01001322">
    <property type="protein sequence ID" value="GFR83268.1"/>
    <property type="molecule type" value="Genomic_DNA"/>
</dbReference>
<organism evidence="2 3">
    <name type="scientific">Elysia marginata</name>
    <dbReference type="NCBI Taxonomy" id="1093978"/>
    <lineage>
        <taxon>Eukaryota</taxon>
        <taxon>Metazoa</taxon>
        <taxon>Spiralia</taxon>
        <taxon>Lophotrochozoa</taxon>
        <taxon>Mollusca</taxon>
        <taxon>Gastropoda</taxon>
        <taxon>Heterobranchia</taxon>
        <taxon>Euthyneura</taxon>
        <taxon>Panpulmonata</taxon>
        <taxon>Sacoglossa</taxon>
        <taxon>Placobranchoidea</taxon>
        <taxon>Plakobranchidae</taxon>
        <taxon>Elysia</taxon>
    </lineage>
</organism>
<dbReference type="PANTHER" id="PTHR37984:SF9">
    <property type="entry name" value="INTEGRASE CATALYTIC DOMAIN-CONTAINING PROTEIN"/>
    <property type="match status" value="1"/>
</dbReference>
<dbReference type="PROSITE" id="PS50994">
    <property type="entry name" value="INTEGRASE"/>
    <property type="match status" value="1"/>
</dbReference>
<dbReference type="PANTHER" id="PTHR37984">
    <property type="entry name" value="PROTEIN CBG26694"/>
    <property type="match status" value="1"/>
</dbReference>
<dbReference type="AlphaFoldDB" id="A0AAV4GE16"/>
<dbReference type="GO" id="GO:0003676">
    <property type="term" value="F:nucleic acid binding"/>
    <property type="evidence" value="ECO:0007669"/>
    <property type="project" value="InterPro"/>
</dbReference>
<dbReference type="GO" id="GO:0015074">
    <property type="term" value="P:DNA integration"/>
    <property type="evidence" value="ECO:0007669"/>
    <property type="project" value="InterPro"/>
</dbReference>